<dbReference type="AlphaFoldDB" id="A0A7W7Z7C1"/>
<dbReference type="Pfam" id="PF07992">
    <property type="entry name" value="Pyr_redox_2"/>
    <property type="match status" value="1"/>
</dbReference>
<feature type="domain" description="FAD/NAD(P)-binding" evidence="5">
    <location>
        <begin position="5"/>
        <end position="285"/>
    </location>
</feature>
<dbReference type="SUPFAM" id="SSF51905">
    <property type="entry name" value="FAD/NAD(P)-binding domain"/>
    <property type="match status" value="2"/>
</dbReference>
<evidence type="ECO:0000256" key="4">
    <source>
        <dbReference type="ARBA" id="ARBA00022827"/>
    </source>
</evidence>
<organism evidence="7 8">
    <name type="scientific">Rhodopseudomonas rhenobacensis</name>
    <dbReference type="NCBI Taxonomy" id="87461"/>
    <lineage>
        <taxon>Bacteria</taxon>
        <taxon>Pseudomonadati</taxon>
        <taxon>Pseudomonadota</taxon>
        <taxon>Alphaproteobacteria</taxon>
        <taxon>Hyphomicrobiales</taxon>
        <taxon>Nitrobacteraceae</taxon>
        <taxon>Rhodopseudomonas</taxon>
    </lineage>
</organism>
<dbReference type="GO" id="GO:0106316">
    <property type="term" value="F:nitrite reductase (NADH) activity"/>
    <property type="evidence" value="ECO:0007669"/>
    <property type="project" value="UniProtKB-EC"/>
</dbReference>
<dbReference type="EMBL" id="JACHIH010000025">
    <property type="protein sequence ID" value="MBB5048807.1"/>
    <property type="molecule type" value="Genomic_DNA"/>
</dbReference>
<protein>
    <submittedName>
        <fullName evidence="7">Nitrite reductase (NADH) large subunit</fullName>
        <ecNumber evidence="7">1.7.1.15</ecNumber>
    </submittedName>
</protein>
<comment type="cofactor">
    <cofactor evidence="1">
        <name>FAD</name>
        <dbReference type="ChEBI" id="CHEBI:57692"/>
    </cofactor>
</comment>
<keyword evidence="3" id="KW-0285">Flavoprotein</keyword>
<comment type="similarity">
    <text evidence="2">Belongs to the FAD-dependent oxidoreductase family.</text>
</comment>
<sequence length="409" mass="43219">MSEPLVIIGNGMAALRLVEELTGRALGRYAIAVVGEEPRLAYNRVLLSSVLAREIAPAATELKSATWWRERGVTLLYGRSAVAIDADIRRVKLAGGATLPFGKLVLATGSKPIRLNVPGMDLPGVLTFRDLADVAAIAHAAEGRRKAVVIGGGLLGLEAAYGLSKAGAEVTVVHLMDRLMERQLDPRASMRLQTALQDRGIKVRLNADTKALLGRDRIEAVELFNGELIEADLVVVAAGIRPNVELARSADLAIGRGVMVDDQLQTSKAGIYAIGECAEHRGICYGLVEPAYQQAAVLAAHLAGAQAAYTGSVLATNLKVSGVNVFSAGDFIGAPGSEQIVLTDPGLNHYRKLVIANGRLTGAVLFGDTADGLWYLDLIRSGAPIAAFRDDMMFGRALAERSLPSDLAA</sequence>
<gene>
    <name evidence="7" type="ORF">HNR60_003577</name>
</gene>
<name>A0A7W7Z7C1_9BRAD</name>
<feature type="domain" description="NADH-rubredoxin oxidoreductase C-terminal" evidence="6">
    <location>
        <begin position="315"/>
        <end position="382"/>
    </location>
</feature>
<accession>A0A7W7Z7C1</accession>
<dbReference type="InterPro" id="IPR041575">
    <property type="entry name" value="Rubredoxin_C"/>
</dbReference>
<dbReference type="Proteomes" id="UP000542353">
    <property type="component" value="Unassembled WGS sequence"/>
</dbReference>
<evidence type="ECO:0000256" key="3">
    <source>
        <dbReference type="ARBA" id="ARBA00022630"/>
    </source>
</evidence>
<keyword evidence="7" id="KW-0560">Oxidoreductase</keyword>
<evidence type="ECO:0000313" key="7">
    <source>
        <dbReference type="EMBL" id="MBB5048807.1"/>
    </source>
</evidence>
<dbReference type="EC" id="1.7.1.15" evidence="7"/>
<dbReference type="InterPro" id="IPR016156">
    <property type="entry name" value="FAD/NAD-linked_Rdtase_dimer_sf"/>
</dbReference>
<evidence type="ECO:0000259" key="5">
    <source>
        <dbReference type="Pfam" id="PF07992"/>
    </source>
</evidence>
<dbReference type="PRINTS" id="PR00368">
    <property type="entry name" value="FADPNR"/>
</dbReference>
<dbReference type="PANTHER" id="PTHR43429:SF3">
    <property type="entry name" value="NITRITE REDUCTASE [NAD(P)H]"/>
    <property type="match status" value="1"/>
</dbReference>
<dbReference type="Pfam" id="PF18267">
    <property type="entry name" value="Rubredoxin_C"/>
    <property type="match status" value="1"/>
</dbReference>
<keyword evidence="8" id="KW-1185">Reference proteome</keyword>
<dbReference type="Gene3D" id="3.50.50.60">
    <property type="entry name" value="FAD/NAD(P)-binding domain"/>
    <property type="match status" value="2"/>
</dbReference>
<dbReference type="PANTHER" id="PTHR43429">
    <property type="entry name" value="PYRIDINE NUCLEOTIDE-DISULFIDE OXIDOREDUCTASE DOMAIN-CONTAINING"/>
    <property type="match status" value="1"/>
</dbReference>
<comment type="caution">
    <text evidence="7">The sequence shown here is derived from an EMBL/GenBank/DDBJ whole genome shotgun (WGS) entry which is preliminary data.</text>
</comment>
<dbReference type="PRINTS" id="PR00411">
    <property type="entry name" value="PNDRDTASEI"/>
</dbReference>
<evidence type="ECO:0000259" key="6">
    <source>
        <dbReference type="Pfam" id="PF18267"/>
    </source>
</evidence>
<dbReference type="Gene3D" id="3.30.390.30">
    <property type="match status" value="1"/>
</dbReference>
<keyword evidence="4" id="KW-0274">FAD</keyword>
<evidence type="ECO:0000313" key="8">
    <source>
        <dbReference type="Proteomes" id="UP000542353"/>
    </source>
</evidence>
<dbReference type="InterPro" id="IPR023753">
    <property type="entry name" value="FAD/NAD-binding_dom"/>
</dbReference>
<evidence type="ECO:0000256" key="1">
    <source>
        <dbReference type="ARBA" id="ARBA00001974"/>
    </source>
</evidence>
<proteinExistence type="inferred from homology"/>
<dbReference type="InterPro" id="IPR036188">
    <property type="entry name" value="FAD/NAD-bd_sf"/>
</dbReference>
<evidence type="ECO:0000256" key="2">
    <source>
        <dbReference type="ARBA" id="ARBA00006442"/>
    </source>
</evidence>
<dbReference type="InterPro" id="IPR050260">
    <property type="entry name" value="FAD-bd_OxRdtase"/>
</dbReference>
<dbReference type="RefSeq" id="WP_184259937.1">
    <property type="nucleotide sequence ID" value="NZ_JACHIH010000025.1"/>
</dbReference>
<reference evidence="7 8" key="1">
    <citation type="submission" date="2020-08" db="EMBL/GenBank/DDBJ databases">
        <title>Genomic Encyclopedia of Type Strains, Phase IV (KMG-IV): sequencing the most valuable type-strain genomes for metagenomic binning, comparative biology and taxonomic classification.</title>
        <authorList>
            <person name="Goeker M."/>
        </authorList>
    </citation>
    <scope>NUCLEOTIDE SEQUENCE [LARGE SCALE GENOMIC DNA]</scope>
    <source>
        <strain evidence="7 8">DSM 12706</strain>
    </source>
</reference>